<proteinExistence type="predicted"/>
<gene>
    <name evidence="1" type="ORF">P7228_12155</name>
</gene>
<evidence type="ECO:0008006" key="3">
    <source>
        <dbReference type="Google" id="ProtNLM"/>
    </source>
</evidence>
<dbReference type="Proteomes" id="UP001215827">
    <property type="component" value="Chromosome"/>
</dbReference>
<protein>
    <recommendedName>
        <fullName evidence="3">DUF3617 family protein</fullName>
    </recommendedName>
</protein>
<dbReference type="RefSeq" id="WP_278015505.1">
    <property type="nucleotide sequence ID" value="NZ_CP121106.1"/>
</dbReference>
<name>A0ABY8FXK8_9SPHN</name>
<sequence>MPNIFAFLAPVALLLPLAAPGEPVPERDEAGEAALDPQEKLVADDYSAASFPLGFDAPYSVPVQSQVRIEQRVIVRISPRQSAARQSLMAELPASAPTTRFEERKMEKCVPVANVAGVQTGSGNRLLLYLRDRRVVSANLEKSCRARDFYSGFYVEQNKDGMLCVDRDKLQSRSGANCELARMRQLVAVSE</sequence>
<dbReference type="EMBL" id="CP121106">
    <property type="protein sequence ID" value="WFL76744.1"/>
    <property type="molecule type" value="Genomic_DNA"/>
</dbReference>
<accession>A0ABY8FXK8</accession>
<reference evidence="1 2" key="1">
    <citation type="submission" date="2023-03" db="EMBL/GenBank/DDBJ databases">
        <title>Altererythrobacter sp. CAU 1644 isolated from sand.</title>
        <authorList>
            <person name="Kim W."/>
        </authorList>
    </citation>
    <scope>NUCLEOTIDE SEQUENCE [LARGE SCALE GENOMIC DNA]</scope>
    <source>
        <strain evidence="1 2">CAU 1644</strain>
    </source>
</reference>
<keyword evidence="2" id="KW-1185">Reference proteome</keyword>
<organism evidence="1 2">
    <name type="scientific">Altererythrobacter arenosus</name>
    <dbReference type="NCBI Taxonomy" id="3032592"/>
    <lineage>
        <taxon>Bacteria</taxon>
        <taxon>Pseudomonadati</taxon>
        <taxon>Pseudomonadota</taxon>
        <taxon>Alphaproteobacteria</taxon>
        <taxon>Sphingomonadales</taxon>
        <taxon>Erythrobacteraceae</taxon>
        <taxon>Altererythrobacter</taxon>
    </lineage>
</organism>
<evidence type="ECO:0000313" key="2">
    <source>
        <dbReference type="Proteomes" id="UP001215827"/>
    </source>
</evidence>
<evidence type="ECO:0000313" key="1">
    <source>
        <dbReference type="EMBL" id="WFL76744.1"/>
    </source>
</evidence>